<dbReference type="RefSeq" id="WP_309260615.1">
    <property type="nucleotide sequence ID" value="NZ_JARUHG010000001.1"/>
</dbReference>
<evidence type="ECO:0000313" key="3">
    <source>
        <dbReference type="EMBL" id="MDR0181424.1"/>
    </source>
</evidence>
<accession>A0ABU1C8C7</accession>
<reference evidence="3 4" key="1">
    <citation type="submission" date="2023-04" db="EMBL/GenBank/DDBJ databases">
        <title>Lysobacter sp. strain UC isolated from soil sample.</title>
        <authorList>
            <person name="Choksket S."/>
            <person name="Harshvardhan F."/>
            <person name="Rana R."/>
            <person name="Patil P.B."/>
            <person name="Korpole S."/>
        </authorList>
    </citation>
    <scope>NUCLEOTIDE SEQUENCE [LARGE SCALE GENOMIC DNA]</scope>
    <source>
        <strain evidence="3 4">UC</strain>
    </source>
</reference>
<feature type="chain" id="PRO_5045528978" evidence="1">
    <location>
        <begin position="26"/>
        <end position="487"/>
    </location>
</feature>
<comment type="caution">
    <text evidence="3">The sequence shown here is derived from an EMBL/GenBank/DDBJ whole genome shotgun (WGS) entry which is preliminary data.</text>
</comment>
<keyword evidence="4" id="KW-1185">Reference proteome</keyword>
<dbReference type="SMART" id="SM00460">
    <property type="entry name" value="TGc"/>
    <property type="match status" value="1"/>
</dbReference>
<proteinExistence type="predicted"/>
<feature type="signal peptide" evidence="1">
    <location>
        <begin position="1"/>
        <end position="25"/>
    </location>
</feature>
<protein>
    <submittedName>
        <fullName evidence="3">Transglutaminase-like domain-containing protein</fullName>
    </submittedName>
</protein>
<dbReference type="PANTHER" id="PTHR38339">
    <property type="entry name" value="TRANSGLUTAMINASE DOMAIN PROTEIN"/>
    <property type="match status" value="1"/>
</dbReference>
<dbReference type="InterPro" id="IPR002931">
    <property type="entry name" value="Transglutaminase-like"/>
</dbReference>
<dbReference type="Pfam" id="PF01841">
    <property type="entry name" value="Transglut_core"/>
    <property type="match status" value="1"/>
</dbReference>
<gene>
    <name evidence="3" type="ORF">P8609_00370</name>
</gene>
<dbReference type="PANTHER" id="PTHR38339:SF1">
    <property type="entry name" value="TRANSGLUTAMINASE-LIKE DOMAIN-CONTAINING PROTEIN"/>
    <property type="match status" value="1"/>
</dbReference>
<dbReference type="EMBL" id="JARUHG010000001">
    <property type="protein sequence ID" value="MDR0181424.1"/>
    <property type="molecule type" value="Genomic_DNA"/>
</dbReference>
<dbReference type="SUPFAM" id="SSF54001">
    <property type="entry name" value="Cysteine proteinases"/>
    <property type="match status" value="1"/>
</dbReference>
<dbReference type="Gene3D" id="3.10.620.30">
    <property type="match status" value="1"/>
</dbReference>
<dbReference type="Proteomes" id="UP001233535">
    <property type="component" value="Unassembled WGS sequence"/>
</dbReference>
<evidence type="ECO:0000259" key="2">
    <source>
        <dbReference type="SMART" id="SM00460"/>
    </source>
</evidence>
<evidence type="ECO:0000256" key="1">
    <source>
        <dbReference type="SAM" id="SignalP"/>
    </source>
</evidence>
<keyword evidence="1" id="KW-0732">Signal</keyword>
<dbReference type="InterPro" id="IPR038765">
    <property type="entry name" value="Papain-like_cys_pep_sf"/>
</dbReference>
<organism evidence="3 4">
    <name type="scientific">Lysobacter arvi</name>
    <dbReference type="NCBI Taxonomy" id="3038776"/>
    <lineage>
        <taxon>Bacteria</taxon>
        <taxon>Pseudomonadati</taxon>
        <taxon>Pseudomonadota</taxon>
        <taxon>Gammaproteobacteria</taxon>
        <taxon>Lysobacterales</taxon>
        <taxon>Lysobacteraceae</taxon>
        <taxon>Lysobacter</taxon>
    </lineage>
</organism>
<name>A0ABU1C8C7_9GAMM</name>
<sequence>MPRTRRRHVLFAALLALGGAAGTHAASSATDPLPAVIQQIDAGDFRSATARIDAALADPKLDAQSRDALQFQRERMRRIRLDFTLSADQARAKLRESIPDLREDEFQRWTDADLLEHMVIDGTPWYFSRSVSNLFRVSPEAMARRATPFPRTDGPMENANAYHDAAVAEARRTGKSSVAPRRIRVTQSITVNADAVPAGETVRAWIPYPRALPGRQENIRLLSSAPAQHRVAPESTMQRTVYLEKPAVAGQPTTFSIDYELTVYGEHHRIDPERVRPLGDRPDLAPFLAQRPPHIVFTDQMRAFSQKVVGDEKNPYRIAQKLFQAVDAIPWGGAREYSTISNISDYALRGNHADCGQQTLLLMTLLRLNGIPSRWQSGMVYSDGTYDNLHDWGALYLAPYGWVPMDVTTGQFKGARDPDVEWFYLGGLDAYRIAFNDDISTPFVPAKQHMRSETVDSQRGEVEWAGGNLYFDQWDYSFTAKVLAAAD</sequence>
<evidence type="ECO:0000313" key="4">
    <source>
        <dbReference type="Proteomes" id="UP001233535"/>
    </source>
</evidence>
<feature type="domain" description="Transglutaminase-like" evidence="2">
    <location>
        <begin position="347"/>
        <end position="409"/>
    </location>
</feature>